<name>A0ACB6QFB5_9PLEO</name>
<accession>A0ACB6QFB5</accession>
<evidence type="ECO:0000313" key="1">
    <source>
        <dbReference type="EMBL" id="KAF2465673.1"/>
    </source>
</evidence>
<organism evidence="1 2">
    <name type="scientific">Lindgomyces ingoldianus</name>
    <dbReference type="NCBI Taxonomy" id="673940"/>
    <lineage>
        <taxon>Eukaryota</taxon>
        <taxon>Fungi</taxon>
        <taxon>Dikarya</taxon>
        <taxon>Ascomycota</taxon>
        <taxon>Pezizomycotina</taxon>
        <taxon>Dothideomycetes</taxon>
        <taxon>Pleosporomycetidae</taxon>
        <taxon>Pleosporales</taxon>
        <taxon>Lindgomycetaceae</taxon>
        <taxon>Lindgomyces</taxon>
    </lineage>
</organism>
<proteinExistence type="predicted"/>
<comment type="caution">
    <text evidence="1">The sequence shown here is derived from an EMBL/GenBank/DDBJ whole genome shotgun (WGS) entry which is preliminary data.</text>
</comment>
<dbReference type="Proteomes" id="UP000799755">
    <property type="component" value="Unassembled WGS sequence"/>
</dbReference>
<evidence type="ECO:0000313" key="2">
    <source>
        <dbReference type="Proteomes" id="UP000799755"/>
    </source>
</evidence>
<keyword evidence="2" id="KW-1185">Reference proteome</keyword>
<sequence>MLCDICRDGLEGMWDAARTPRLALCDDWHESVNDEDDEIENENEKPLPIDDDQVEVEKYIYAHHPTKESFLQSMRQGCVMCNRFDPNQHHEPSPKFEGLGYFSVFYVCLSGQKKPVMCVEYGGSSGGFDLVPVGDPRYDSNMTMELGPSTDDPKTWDMINSWLGDCLENHTNCPGSVSLVKYLPTRLLSIDDAGDNKTFRLVLGSECPPNSQYMTLSHCWGTKPAELRLRLLKSTLEQLRAEQSIDALPKTFEDAMTIAKRFGIKYLWIDCLCIYQDSPEDWLAEASTMQDVYKNSFLNISALGAADDEGGCFVKRDPKGVSPTVVHLKRRDNEEPEPFRFELEKGWAWRLTFQSEPIVTRAWVVQERLLSPRVLHFGRKQVFWECRQLNACEIHPETVHCYGDDEDKEFTLPQEKHAHPWKQLLGGPDRRHVDDPYEQLFADWNAIIYIYTESNLTVPSDKLIALSGVANDMKCALDKLRTGPHRYLAGLWEERLREDLLWNADSGGKRLEKYRAPSWSWAAIDGKVRTSLIFAPEDCCVWFVDDVSGETEPIGEADTGEVKGGKVTVTGPWMQLEIGEAYQSYHHNIVAIEDFVHPDTGEKFQDEPDKLSTGQRLPPANVYFDTLEEMPREAFCMTFRAQLWAEEAYSYSSLVLVRAEGVEDGMYRRVGYSSSTIASRAKAVEFVSKFPRKTVTII</sequence>
<dbReference type="EMBL" id="MU003528">
    <property type="protein sequence ID" value="KAF2465673.1"/>
    <property type="molecule type" value="Genomic_DNA"/>
</dbReference>
<reference evidence="1" key="1">
    <citation type="journal article" date="2020" name="Stud. Mycol.">
        <title>101 Dothideomycetes genomes: a test case for predicting lifestyles and emergence of pathogens.</title>
        <authorList>
            <person name="Haridas S."/>
            <person name="Albert R."/>
            <person name="Binder M."/>
            <person name="Bloem J."/>
            <person name="Labutti K."/>
            <person name="Salamov A."/>
            <person name="Andreopoulos B."/>
            <person name="Baker S."/>
            <person name="Barry K."/>
            <person name="Bills G."/>
            <person name="Bluhm B."/>
            <person name="Cannon C."/>
            <person name="Castanera R."/>
            <person name="Culley D."/>
            <person name="Daum C."/>
            <person name="Ezra D."/>
            <person name="Gonzalez J."/>
            <person name="Henrissat B."/>
            <person name="Kuo A."/>
            <person name="Liang C."/>
            <person name="Lipzen A."/>
            <person name="Lutzoni F."/>
            <person name="Magnuson J."/>
            <person name="Mondo S."/>
            <person name="Nolan M."/>
            <person name="Ohm R."/>
            <person name="Pangilinan J."/>
            <person name="Park H.-J."/>
            <person name="Ramirez L."/>
            <person name="Alfaro M."/>
            <person name="Sun H."/>
            <person name="Tritt A."/>
            <person name="Yoshinaga Y."/>
            <person name="Zwiers L.-H."/>
            <person name="Turgeon B."/>
            <person name="Goodwin S."/>
            <person name="Spatafora J."/>
            <person name="Crous P."/>
            <person name="Grigoriev I."/>
        </authorList>
    </citation>
    <scope>NUCLEOTIDE SEQUENCE</scope>
    <source>
        <strain evidence="1">ATCC 200398</strain>
    </source>
</reference>
<gene>
    <name evidence="1" type="ORF">BDR25DRAFT_294692</name>
</gene>
<protein>
    <submittedName>
        <fullName evidence="1">HET-domain-containing protein</fullName>
    </submittedName>
</protein>